<sequence length="228" mass="25327">MGGSAVDDYCVIPSYTFAPRTLVLVGCTGNGKSATGNTILQRKVFHSKTQSSGVTQTCELHSAVLKDGQILNVIDTPGLFDCSVRTEITGKEIAKCINMAKDGIHAVLVVLSVKTRFSEGEEQVINSLKILFGNKLTDYMIIVFTGGDDLDYDEKTLEDYLGQNCPKPLQKLLHQCEDRRVVFDNRTRDQNKKDEQLQELLSLVNLVVVKNGGKPFKDELFVEWKVIP</sequence>
<name>A0AAF0W1B1_DAUCS</name>
<dbReference type="FunFam" id="3.40.50.300:FF:000840">
    <property type="entry name" value="Immune-associated nucleotide-binding protein 9"/>
    <property type="match status" value="1"/>
</dbReference>
<keyword evidence="3" id="KW-0342">GTP-binding</keyword>
<dbReference type="InterPro" id="IPR027417">
    <property type="entry name" value="P-loop_NTPase"/>
</dbReference>
<evidence type="ECO:0000313" key="5">
    <source>
        <dbReference type="EMBL" id="WOG81592.1"/>
    </source>
</evidence>
<dbReference type="GO" id="GO:0005525">
    <property type="term" value="F:GTP binding"/>
    <property type="evidence" value="ECO:0007669"/>
    <property type="project" value="UniProtKB-KW"/>
</dbReference>
<evidence type="ECO:0000259" key="4">
    <source>
        <dbReference type="PROSITE" id="PS51720"/>
    </source>
</evidence>
<dbReference type="SUPFAM" id="SSF52540">
    <property type="entry name" value="P-loop containing nucleoside triphosphate hydrolases"/>
    <property type="match status" value="1"/>
</dbReference>
<dbReference type="CDD" id="cd01852">
    <property type="entry name" value="AIG1"/>
    <property type="match status" value="1"/>
</dbReference>
<dbReference type="EMBL" id="CP093343">
    <property type="protein sequence ID" value="WOG81592.1"/>
    <property type="molecule type" value="Genomic_DNA"/>
</dbReference>
<comment type="similarity">
    <text evidence="1">Belongs to the TRAFAC class TrmE-Era-EngA-EngB-Septin-like GTPase superfamily. AIG1/Toc34/Toc159-like paraseptin GTPase family. IAN subfamily.</text>
</comment>
<evidence type="ECO:0000256" key="2">
    <source>
        <dbReference type="ARBA" id="ARBA00022741"/>
    </source>
</evidence>
<dbReference type="Gene3D" id="3.40.50.300">
    <property type="entry name" value="P-loop containing nucleotide triphosphate hydrolases"/>
    <property type="match status" value="1"/>
</dbReference>
<accession>A0AAF0W1B1</accession>
<protein>
    <recommendedName>
        <fullName evidence="4">AIG1-type G domain-containing protein</fullName>
    </recommendedName>
</protein>
<evidence type="ECO:0000313" key="6">
    <source>
        <dbReference type="Proteomes" id="UP000077755"/>
    </source>
</evidence>
<dbReference type="InterPro" id="IPR006703">
    <property type="entry name" value="G_AIG1"/>
</dbReference>
<dbReference type="Proteomes" id="UP000077755">
    <property type="component" value="Chromosome 1"/>
</dbReference>
<keyword evidence="6" id="KW-1185">Reference proteome</keyword>
<dbReference type="PROSITE" id="PS51720">
    <property type="entry name" value="G_AIG1"/>
    <property type="match status" value="1"/>
</dbReference>
<reference evidence="5" key="2">
    <citation type="submission" date="2022-03" db="EMBL/GenBank/DDBJ databases">
        <title>Draft title - Genomic analysis of global carrot germplasm unveils the trajectory of domestication and the origin of high carotenoid orange carrot.</title>
        <authorList>
            <person name="Iorizzo M."/>
            <person name="Ellison S."/>
            <person name="Senalik D."/>
            <person name="Macko-Podgorni A."/>
            <person name="Grzebelus D."/>
            <person name="Bostan H."/>
            <person name="Rolling W."/>
            <person name="Curaba J."/>
            <person name="Simon P."/>
        </authorList>
    </citation>
    <scope>NUCLEOTIDE SEQUENCE</scope>
    <source>
        <tissue evidence="5">Leaf</tissue>
    </source>
</reference>
<dbReference type="AlphaFoldDB" id="A0AAF0W1B1"/>
<proteinExistence type="inferred from homology"/>
<feature type="domain" description="AIG1-type G" evidence="4">
    <location>
        <begin position="17"/>
        <end position="225"/>
    </location>
</feature>
<evidence type="ECO:0000256" key="3">
    <source>
        <dbReference type="ARBA" id="ARBA00023134"/>
    </source>
</evidence>
<keyword evidence="2" id="KW-0547">Nucleotide-binding</keyword>
<dbReference type="PANTHER" id="PTHR10903:SF184">
    <property type="entry name" value="GTP-BINDING PROTEIN A"/>
    <property type="match status" value="1"/>
</dbReference>
<dbReference type="PANTHER" id="PTHR10903">
    <property type="entry name" value="GTPASE, IMAP FAMILY MEMBER-RELATED"/>
    <property type="match status" value="1"/>
</dbReference>
<organism evidence="5 6">
    <name type="scientific">Daucus carota subsp. sativus</name>
    <name type="common">Carrot</name>
    <dbReference type="NCBI Taxonomy" id="79200"/>
    <lineage>
        <taxon>Eukaryota</taxon>
        <taxon>Viridiplantae</taxon>
        <taxon>Streptophyta</taxon>
        <taxon>Embryophyta</taxon>
        <taxon>Tracheophyta</taxon>
        <taxon>Spermatophyta</taxon>
        <taxon>Magnoliopsida</taxon>
        <taxon>eudicotyledons</taxon>
        <taxon>Gunneridae</taxon>
        <taxon>Pentapetalae</taxon>
        <taxon>asterids</taxon>
        <taxon>campanulids</taxon>
        <taxon>Apiales</taxon>
        <taxon>Apiaceae</taxon>
        <taxon>Apioideae</taxon>
        <taxon>Scandiceae</taxon>
        <taxon>Daucinae</taxon>
        <taxon>Daucus</taxon>
        <taxon>Daucus sect. Daucus</taxon>
    </lineage>
</organism>
<evidence type="ECO:0000256" key="1">
    <source>
        <dbReference type="ARBA" id="ARBA00008535"/>
    </source>
</evidence>
<dbReference type="InterPro" id="IPR045058">
    <property type="entry name" value="GIMA/IAN/Toc"/>
</dbReference>
<reference evidence="5" key="1">
    <citation type="journal article" date="2016" name="Nat. Genet.">
        <title>A high-quality carrot genome assembly provides new insights into carotenoid accumulation and asterid genome evolution.</title>
        <authorList>
            <person name="Iorizzo M."/>
            <person name="Ellison S."/>
            <person name="Senalik D."/>
            <person name="Zeng P."/>
            <person name="Satapoomin P."/>
            <person name="Huang J."/>
            <person name="Bowman M."/>
            <person name="Iovene M."/>
            <person name="Sanseverino W."/>
            <person name="Cavagnaro P."/>
            <person name="Yildiz M."/>
            <person name="Macko-Podgorni A."/>
            <person name="Moranska E."/>
            <person name="Grzebelus E."/>
            <person name="Grzebelus D."/>
            <person name="Ashrafi H."/>
            <person name="Zheng Z."/>
            <person name="Cheng S."/>
            <person name="Spooner D."/>
            <person name="Van Deynze A."/>
            <person name="Simon P."/>
        </authorList>
    </citation>
    <scope>NUCLEOTIDE SEQUENCE</scope>
    <source>
        <tissue evidence="5">Leaf</tissue>
    </source>
</reference>
<dbReference type="Pfam" id="PF04548">
    <property type="entry name" value="AIG1"/>
    <property type="match status" value="1"/>
</dbReference>
<gene>
    <name evidence="5" type="ORF">DCAR_0100743</name>
</gene>